<gene>
    <name evidence="2" type="ORF">UV05_C0043G0003</name>
</gene>
<comment type="caution">
    <text evidence="2">The sequence shown here is derived from an EMBL/GenBank/DDBJ whole genome shotgun (WGS) entry which is preliminary data.</text>
</comment>
<feature type="transmembrane region" description="Helical" evidence="1">
    <location>
        <begin position="307"/>
        <end position="326"/>
    </location>
</feature>
<feature type="transmembrane region" description="Helical" evidence="1">
    <location>
        <begin position="81"/>
        <end position="99"/>
    </location>
</feature>
<dbReference type="InterPro" id="IPR052724">
    <property type="entry name" value="GT117_domain-containing"/>
</dbReference>
<feature type="transmembrane region" description="Helical" evidence="1">
    <location>
        <begin position="376"/>
        <end position="394"/>
    </location>
</feature>
<dbReference type="PANTHER" id="PTHR16214:SF3">
    <property type="entry name" value="TRANSMEMBRANE PROTEIN 260"/>
    <property type="match status" value="1"/>
</dbReference>
<evidence type="ECO:0000313" key="2">
    <source>
        <dbReference type="EMBL" id="KKS42449.1"/>
    </source>
</evidence>
<dbReference type="Proteomes" id="UP000034875">
    <property type="component" value="Unassembled WGS sequence"/>
</dbReference>
<keyword evidence="1" id="KW-0472">Membrane</keyword>
<proteinExistence type="predicted"/>
<feature type="non-terminal residue" evidence="2">
    <location>
        <position position="431"/>
    </location>
</feature>
<feature type="transmembrane region" description="Helical" evidence="1">
    <location>
        <begin position="198"/>
        <end position="217"/>
    </location>
</feature>
<evidence type="ECO:0000313" key="3">
    <source>
        <dbReference type="Proteomes" id="UP000034875"/>
    </source>
</evidence>
<feature type="transmembrane region" description="Helical" evidence="1">
    <location>
        <begin position="346"/>
        <end position="364"/>
    </location>
</feature>
<keyword evidence="1" id="KW-1133">Transmembrane helix</keyword>
<evidence type="ECO:0008006" key="4">
    <source>
        <dbReference type="Google" id="ProtNLM"/>
    </source>
</evidence>
<dbReference type="AlphaFoldDB" id="A0A0G0Z109"/>
<dbReference type="PANTHER" id="PTHR16214">
    <property type="entry name" value="TRANSMEMBRANE PROTEIN 260"/>
    <property type="match status" value="1"/>
</dbReference>
<keyword evidence="1" id="KW-0812">Transmembrane</keyword>
<dbReference type="InterPro" id="IPR021280">
    <property type="entry name" value="TMEM260-like"/>
</dbReference>
<dbReference type="EMBL" id="LCCZ01000043">
    <property type="protein sequence ID" value="KKS42449.1"/>
    <property type="molecule type" value="Genomic_DNA"/>
</dbReference>
<protein>
    <recommendedName>
        <fullName evidence="4">DUF2723 domain-containing protein</fullName>
    </recommendedName>
</protein>
<feature type="transmembrane region" description="Helical" evidence="1">
    <location>
        <begin position="119"/>
        <end position="152"/>
    </location>
</feature>
<accession>A0A0G0Z109</accession>
<evidence type="ECO:0000256" key="1">
    <source>
        <dbReference type="SAM" id="Phobius"/>
    </source>
</evidence>
<reference evidence="2 3" key="1">
    <citation type="journal article" date="2015" name="Nature">
        <title>rRNA introns, odd ribosomes, and small enigmatic genomes across a large radiation of phyla.</title>
        <authorList>
            <person name="Brown C.T."/>
            <person name="Hug L.A."/>
            <person name="Thomas B.C."/>
            <person name="Sharon I."/>
            <person name="Castelle C.J."/>
            <person name="Singh A."/>
            <person name="Wilkins M.J."/>
            <person name="Williams K.H."/>
            <person name="Banfield J.F."/>
        </authorList>
    </citation>
    <scope>NUCLEOTIDE SEQUENCE [LARGE SCALE GENOMIC DNA]</scope>
</reference>
<feature type="transmembrane region" description="Helical" evidence="1">
    <location>
        <begin position="283"/>
        <end position="302"/>
    </location>
</feature>
<name>A0A0G0Z109_9BACT</name>
<dbReference type="Pfam" id="PF11028">
    <property type="entry name" value="TMEM260-like"/>
    <property type="match status" value="1"/>
</dbReference>
<sequence length="431" mass="48599">MSFLEKPRVLFYLLLFLIFGVYLSTVSRTVSFGDAGDLITAAFEMGVPHPPGYPLHTILGKLFTALIPIGEIAFRVNLVSSFFGLLTILLIYGIIYKLTKSPLAAFLGGSFLAFSTRNYFLLFCFVYGLALTNHLTIVFLAPAFLFLIIVTIRPSLKRSDLQREAEPKLQAEAKEGRTFPGSLKTFFQELFRIIPPKIIGLGLILFFVGLLPYLYLIPAASHNPLVNWDNPKTWYNAQELSGLKRILTRADYGTGRWTSTTASVIPSGRPAVYQLLFFSEMTFYQFAGLGVVLLLLGIIVLAKKRNWIDLTFLLSVFLIPSAGFMIYTNLSYTDSAALSALERFLIMPYLGAAIFIGWGIKSAADFLKEKLPQFDYRYFAILIFFPIIFHYANVDQSKNYLFYDYGRLMFDSTREVVIKKDDKAVAQPTKA</sequence>
<organism evidence="2 3">
    <name type="scientific">candidate division CPR1 bacterium GW2011_GWA2_42_17</name>
    <dbReference type="NCBI Taxonomy" id="1618341"/>
    <lineage>
        <taxon>Bacteria</taxon>
        <taxon>candidate division CPR1</taxon>
    </lineage>
</organism>